<organism evidence="2 3">
    <name type="scientific">Erythroxylum novogranatense</name>
    <dbReference type="NCBI Taxonomy" id="1862640"/>
    <lineage>
        <taxon>Eukaryota</taxon>
        <taxon>Viridiplantae</taxon>
        <taxon>Streptophyta</taxon>
        <taxon>Embryophyta</taxon>
        <taxon>Tracheophyta</taxon>
        <taxon>Spermatophyta</taxon>
        <taxon>Magnoliopsida</taxon>
        <taxon>eudicotyledons</taxon>
        <taxon>Gunneridae</taxon>
        <taxon>Pentapetalae</taxon>
        <taxon>rosids</taxon>
        <taxon>fabids</taxon>
        <taxon>Malpighiales</taxon>
        <taxon>Erythroxylaceae</taxon>
        <taxon>Erythroxylum</taxon>
    </lineage>
</organism>
<dbReference type="Proteomes" id="UP001159364">
    <property type="component" value="Linkage Group LG02"/>
</dbReference>
<gene>
    <name evidence="2" type="ORF">K2173_028398</name>
</gene>
<feature type="compositionally biased region" description="Basic and acidic residues" evidence="1">
    <location>
        <begin position="116"/>
        <end position="136"/>
    </location>
</feature>
<evidence type="ECO:0000313" key="3">
    <source>
        <dbReference type="Proteomes" id="UP001159364"/>
    </source>
</evidence>
<dbReference type="InterPro" id="IPR011990">
    <property type="entry name" value="TPR-like_helical_dom_sf"/>
</dbReference>
<feature type="compositionally biased region" description="Basic and acidic residues" evidence="1">
    <location>
        <begin position="85"/>
        <end position="106"/>
    </location>
</feature>
<comment type="caution">
    <text evidence="2">The sequence shown here is derived from an EMBL/GenBank/DDBJ whole genome shotgun (WGS) entry which is preliminary data.</text>
</comment>
<evidence type="ECO:0000313" key="2">
    <source>
        <dbReference type="EMBL" id="KAJ8773221.1"/>
    </source>
</evidence>
<dbReference type="Gene3D" id="1.25.40.10">
    <property type="entry name" value="Tetratricopeptide repeat domain"/>
    <property type="match status" value="1"/>
</dbReference>
<evidence type="ECO:0000256" key="1">
    <source>
        <dbReference type="SAM" id="MobiDB-lite"/>
    </source>
</evidence>
<dbReference type="EMBL" id="JAIWQS010000002">
    <property type="protein sequence ID" value="KAJ8773221.1"/>
    <property type="molecule type" value="Genomic_DNA"/>
</dbReference>
<name>A0AAV8U324_9ROSI</name>
<dbReference type="SUPFAM" id="SSF48452">
    <property type="entry name" value="TPR-like"/>
    <property type="match status" value="1"/>
</dbReference>
<accession>A0AAV8U324</accession>
<dbReference type="AlphaFoldDB" id="A0AAV8U324"/>
<reference evidence="2 3" key="1">
    <citation type="submission" date="2021-09" db="EMBL/GenBank/DDBJ databases">
        <title>Genomic insights and catalytic innovation underlie evolution of tropane alkaloids biosynthesis.</title>
        <authorList>
            <person name="Wang Y.-J."/>
            <person name="Tian T."/>
            <person name="Huang J.-P."/>
            <person name="Huang S.-X."/>
        </authorList>
    </citation>
    <scope>NUCLEOTIDE SEQUENCE [LARGE SCALE GENOMIC DNA]</scope>
    <source>
        <strain evidence="2">KIB-2018</strain>
        <tissue evidence="2">Leaf</tissue>
    </source>
</reference>
<feature type="region of interest" description="Disordered" evidence="1">
    <location>
        <begin position="77"/>
        <end position="136"/>
    </location>
</feature>
<keyword evidence="3" id="KW-1185">Reference proteome</keyword>
<sequence>MEVVAKVNCHYLPSKLHLLHDHTPGITQKPHFLKSSKLSVFTTPDPKTLFQEYCRRFHHCRPLFFAQLNTKPAIASPVTTPATEETTKEWDRESASLEEQEKRIKELPVATPATEETTKERDGESASLEEQEKRIKEPLARNKDDFKNLRYLMEVKIKSRKLLEAVDVVDCLIALQVNDEEWPLLKGQILSFNGETETAYHGVVMANLEYDEPFDGVLKQIGAIMEKCKKEKNNSLLRDFKLLVAQVRVMKEKYGEAIKLYEELVKEEPRDFRPYLCRGIIYTLKLVPKNHPYGEYFLDNMFATQFFSEKVERGKVGLNS</sequence>
<protein>
    <submittedName>
        <fullName evidence="2">Uncharacterized protein</fullName>
    </submittedName>
</protein>
<proteinExistence type="predicted"/>